<evidence type="ECO:0000256" key="1">
    <source>
        <dbReference type="SAM" id="MobiDB-lite"/>
    </source>
</evidence>
<dbReference type="AlphaFoldDB" id="A0A6C0JRS6"/>
<name>A0A6C0JRS6_9ZZZZ</name>
<proteinExistence type="predicted"/>
<organism evidence="2">
    <name type="scientific">viral metagenome</name>
    <dbReference type="NCBI Taxonomy" id="1070528"/>
    <lineage>
        <taxon>unclassified sequences</taxon>
        <taxon>metagenomes</taxon>
        <taxon>organismal metagenomes</taxon>
    </lineage>
</organism>
<reference evidence="2" key="1">
    <citation type="journal article" date="2020" name="Nature">
        <title>Giant virus diversity and host interactions through global metagenomics.</title>
        <authorList>
            <person name="Schulz F."/>
            <person name="Roux S."/>
            <person name="Paez-Espino D."/>
            <person name="Jungbluth S."/>
            <person name="Walsh D.A."/>
            <person name="Denef V.J."/>
            <person name="McMahon K.D."/>
            <person name="Konstantinidis K.T."/>
            <person name="Eloe-Fadrosh E.A."/>
            <person name="Kyrpides N.C."/>
            <person name="Woyke T."/>
        </authorList>
    </citation>
    <scope>NUCLEOTIDE SEQUENCE</scope>
    <source>
        <strain evidence="2">GVMAG-S-1062768-28</strain>
    </source>
</reference>
<protein>
    <submittedName>
        <fullName evidence="2">Uncharacterized protein</fullName>
    </submittedName>
</protein>
<accession>A0A6C0JRS6</accession>
<sequence>MFDDFDVNDVQEFTGNDAKSWYIYTEFESLDFVRVGNTKYENVYFYTPYSIPVLGKVDKEVHFLVDLDKKVVIPGPWDEYSPNNNKQVTTAQKQEIHRLVTLYVFNQGGKALVDFMLTKEWTTNELRNRINSLTIKSNGTESIAKIKRLRRKQQDRENTKRMKKSTIKFTEEYSE</sequence>
<dbReference type="EMBL" id="MN740694">
    <property type="protein sequence ID" value="QHU08063.1"/>
    <property type="molecule type" value="Genomic_DNA"/>
</dbReference>
<feature type="region of interest" description="Disordered" evidence="1">
    <location>
        <begin position="149"/>
        <end position="175"/>
    </location>
</feature>
<evidence type="ECO:0000313" key="2">
    <source>
        <dbReference type="EMBL" id="QHU08063.1"/>
    </source>
</evidence>